<sequence length="66" mass="6967">MGIVEKAIKGNRNCSQKNVTEPQNPSQKAVEKAAVEKAAVRKADNEHATRTVVAAPPPGSAKFLSP</sequence>
<evidence type="ECO:0000313" key="3">
    <source>
        <dbReference type="Proteomes" id="UP000272778"/>
    </source>
</evidence>
<dbReference type="AlphaFoldDB" id="A0A3N6NLF9"/>
<comment type="caution">
    <text evidence="2">The sequence shown here is derived from an EMBL/GenBank/DDBJ whole genome shotgun (WGS) entry which is preliminary data.</text>
</comment>
<protein>
    <submittedName>
        <fullName evidence="2">Uncharacterized protein</fullName>
    </submittedName>
</protein>
<gene>
    <name evidence="2" type="ORF">D1Y85_02615</name>
</gene>
<proteinExistence type="predicted"/>
<dbReference type="Proteomes" id="UP000272778">
    <property type="component" value="Unassembled WGS sequence"/>
</dbReference>
<dbReference type="EMBL" id="RQIS01000001">
    <property type="protein sequence ID" value="RQH10042.1"/>
    <property type="molecule type" value="Genomic_DNA"/>
</dbReference>
<feature type="region of interest" description="Disordered" evidence="1">
    <location>
        <begin position="42"/>
        <end position="66"/>
    </location>
</feature>
<feature type="compositionally biased region" description="Polar residues" evidence="1">
    <location>
        <begin position="12"/>
        <end position="27"/>
    </location>
</feature>
<feature type="region of interest" description="Disordered" evidence="1">
    <location>
        <begin position="1"/>
        <end position="29"/>
    </location>
</feature>
<reference evidence="2 3" key="1">
    <citation type="submission" date="2018-11" db="EMBL/GenBank/DDBJ databases">
        <title>Paraburkholderia sp. DHOA04, isolated from soil.</title>
        <authorList>
            <person name="Gao Z.-H."/>
            <person name="Qiu L.-H."/>
            <person name="Fu J.-C."/>
        </authorList>
    </citation>
    <scope>NUCLEOTIDE SEQUENCE [LARGE SCALE GENOMIC DNA]</scope>
    <source>
        <strain evidence="2 3">DHOA04</strain>
    </source>
</reference>
<accession>A0A3N6NLF9</accession>
<organism evidence="2 3">
    <name type="scientific">Paraburkholderia dinghuensis</name>
    <dbReference type="NCBI Taxonomy" id="2305225"/>
    <lineage>
        <taxon>Bacteria</taxon>
        <taxon>Pseudomonadati</taxon>
        <taxon>Pseudomonadota</taxon>
        <taxon>Betaproteobacteria</taxon>
        <taxon>Burkholderiales</taxon>
        <taxon>Burkholderiaceae</taxon>
        <taxon>Paraburkholderia</taxon>
    </lineage>
</organism>
<evidence type="ECO:0000313" key="2">
    <source>
        <dbReference type="EMBL" id="RQH10042.1"/>
    </source>
</evidence>
<keyword evidence="3" id="KW-1185">Reference proteome</keyword>
<evidence type="ECO:0000256" key="1">
    <source>
        <dbReference type="SAM" id="MobiDB-lite"/>
    </source>
</evidence>
<name>A0A3N6NLF9_9BURK</name>